<dbReference type="InterPro" id="IPR017972">
    <property type="entry name" value="Cyt_P450_CS"/>
</dbReference>
<protein>
    <submittedName>
        <fullName evidence="7">Cytochrome P450 734A1</fullName>
    </submittedName>
</protein>
<dbReference type="GO" id="GO:0016020">
    <property type="term" value="C:membrane"/>
    <property type="evidence" value="ECO:0007669"/>
    <property type="project" value="UniProtKB-SubCell"/>
</dbReference>
<dbReference type="InterPro" id="IPR050196">
    <property type="entry name" value="Cytochrome_P450_Monoox"/>
</dbReference>
<evidence type="ECO:0000313" key="6">
    <source>
        <dbReference type="Proteomes" id="UP000504604"/>
    </source>
</evidence>
<dbReference type="OrthoDB" id="1470350at2759"/>
<evidence type="ECO:0000256" key="4">
    <source>
        <dbReference type="PIRSR" id="PIRSR602401-1"/>
    </source>
</evidence>
<dbReference type="InterPro" id="IPR002401">
    <property type="entry name" value="Cyt_P450_E_grp-I"/>
</dbReference>
<sequence length="563" mass="62845">MYRFLCNININIDVDAHVPAKMSKSPTVQSTFSLPFSFSLFEPWNRCLANMGSCLEREINAFLWLSLITVTAFLLGKLAKVFEFWAKARAIPGPPSPSVYGHCHLISRSNLTDILYKCHEKYGGAVRLWLGPNRLLVSIKDTELINEVLTKAEDKSPLTGRAFHLAFGKSSFFVSSFDKVEHQRKSLELKLGGKLLERARLIPGKVLDCVIERAQITMREGGMDCEMLSQHLAFTILGATIFGDVFLTWPKATLYEELLMKSAKDACFWASYGVAPFWKQEFWKYQDSCTKVKSLTRELIQECRQDSKSEFLLDFDGHGDVRCEPCGEIISLMFHGSLTMGSLIANILTRLVSHLDIQDKIHSEIVMAQKTGRRPDQQNVDIMPNLMATVYESVRLLPAGPLLQRCSLRHDLKLKNGMVIPAAAIIVVPVQLVQTDCSNWGNDAGKFNPFRFLSRTDGSGRFISNQKELLTGCNSCIIKEPNECGAFLPFGSGARACIGQKLTVLGISSLFAALIGHYEVRLLPGSESNPKHMMNNCVLKLLPSPQIVFAKRNNGINEEAVSI</sequence>
<dbReference type="GO" id="GO:0005506">
    <property type="term" value="F:iron ion binding"/>
    <property type="evidence" value="ECO:0007669"/>
    <property type="project" value="InterPro"/>
</dbReference>
<keyword evidence="6" id="KW-1185">Reference proteome</keyword>
<dbReference type="GO" id="GO:0004497">
    <property type="term" value="F:monooxygenase activity"/>
    <property type="evidence" value="ECO:0007669"/>
    <property type="project" value="UniProtKB-KW"/>
</dbReference>
<accession>A0A6I9TZS2</accession>
<evidence type="ECO:0000256" key="2">
    <source>
        <dbReference type="ARBA" id="ARBA00010617"/>
    </source>
</evidence>
<evidence type="ECO:0000256" key="5">
    <source>
        <dbReference type="RuleBase" id="RU000461"/>
    </source>
</evidence>
<dbReference type="SUPFAM" id="SSF48264">
    <property type="entry name" value="Cytochrome P450"/>
    <property type="match status" value="1"/>
</dbReference>
<dbReference type="InterPro" id="IPR036396">
    <property type="entry name" value="Cyt_P450_sf"/>
</dbReference>
<dbReference type="RefSeq" id="XP_011091865.1">
    <property type="nucleotide sequence ID" value="XM_011093563.2"/>
</dbReference>
<dbReference type="PANTHER" id="PTHR24291:SF185">
    <property type="entry name" value="PREMNASPIRODIENE OXYGENASE-LIKE"/>
    <property type="match status" value="1"/>
</dbReference>
<proteinExistence type="inferred from homology"/>
<dbReference type="PRINTS" id="PR00463">
    <property type="entry name" value="EP450I"/>
</dbReference>
<dbReference type="CDD" id="cd00302">
    <property type="entry name" value="cytochrome_P450"/>
    <property type="match status" value="1"/>
</dbReference>
<keyword evidence="5" id="KW-0503">Monooxygenase</keyword>
<keyword evidence="4 5" id="KW-0349">Heme</keyword>
<dbReference type="PROSITE" id="PS00086">
    <property type="entry name" value="CYTOCHROME_P450"/>
    <property type="match status" value="1"/>
</dbReference>
<dbReference type="PRINTS" id="PR00385">
    <property type="entry name" value="P450"/>
</dbReference>
<organism evidence="6 7">
    <name type="scientific">Sesamum indicum</name>
    <name type="common">Oriental sesame</name>
    <name type="synonym">Sesamum orientale</name>
    <dbReference type="NCBI Taxonomy" id="4182"/>
    <lineage>
        <taxon>Eukaryota</taxon>
        <taxon>Viridiplantae</taxon>
        <taxon>Streptophyta</taxon>
        <taxon>Embryophyta</taxon>
        <taxon>Tracheophyta</taxon>
        <taxon>Spermatophyta</taxon>
        <taxon>Magnoliopsida</taxon>
        <taxon>eudicotyledons</taxon>
        <taxon>Gunneridae</taxon>
        <taxon>Pentapetalae</taxon>
        <taxon>asterids</taxon>
        <taxon>lamiids</taxon>
        <taxon>Lamiales</taxon>
        <taxon>Pedaliaceae</taxon>
        <taxon>Sesamum</taxon>
    </lineage>
</organism>
<keyword evidence="4 5" id="KW-0408">Iron</keyword>
<dbReference type="InParanoid" id="A0A6I9TZS2"/>
<dbReference type="InterPro" id="IPR001128">
    <property type="entry name" value="Cyt_P450"/>
</dbReference>
<evidence type="ECO:0000256" key="1">
    <source>
        <dbReference type="ARBA" id="ARBA00004167"/>
    </source>
</evidence>
<dbReference type="Gene3D" id="1.10.630.10">
    <property type="entry name" value="Cytochrome P450"/>
    <property type="match status" value="1"/>
</dbReference>
<comment type="cofactor">
    <cofactor evidence="4">
        <name>heme</name>
        <dbReference type="ChEBI" id="CHEBI:30413"/>
    </cofactor>
</comment>
<keyword evidence="3 5" id="KW-0560">Oxidoreductase</keyword>
<reference evidence="7" key="1">
    <citation type="submission" date="2025-08" db="UniProtKB">
        <authorList>
            <consortium name="RefSeq"/>
        </authorList>
    </citation>
    <scope>IDENTIFICATION</scope>
</reference>
<gene>
    <name evidence="7" type="primary">LOC105172201</name>
</gene>
<dbReference type="GO" id="GO:0016705">
    <property type="term" value="F:oxidoreductase activity, acting on paired donors, with incorporation or reduction of molecular oxygen"/>
    <property type="evidence" value="ECO:0007669"/>
    <property type="project" value="InterPro"/>
</dbReference>
<keyword evidence="4 5" id="KW-0479">Metal-binding</keyword>
<name>A0A6I9TZS2_SESIN</name>
<comment type="subcellular location">
    <subcellularLocation>
        <location evidence="1">Membrane</location>
        <topology evidence="1">Single-pass membrane protein</topology>
    </subcellularLocation>
</comment>
<dbReference type="GO" id="GO:0020037">
    <property type="term" value="F:heme binding"/>
    <property type="evidence" value="ECO:0007669"/>
    <property type="project" value="InterPro"/>
</dbReference>
<dbReference type="AlphaFoldDB" id="A0A6I9TZS2"/>
<dbReference type="Pfam" id="PF00067">
    <property type="entry name" value="p450"/>
    <property type="match status" value="1"/>
</dbReference>
<evidence type="ECO:0000313" key="7">
    <source>
        <dbReference type="RefSeq" id="XP_011091865.1"/>
    </source>
</evidence>
<dbReference type="Proteomes" id="UP000504604">
    <property type="component" value="Linkage group LG10"/>
</dbReference>
<dbReference type="PANTHER" id="PTHR24291">
    <property type="entry name" value="CYTOCHROME P450 FAMILY 4"/>
    <property type="match status" value="1"/>
</dbReference>
<comment type="similarity">
    <text evidence="2 5">Belongs to the cytochrome P450 family.</text>
</comment>
<evidence type="ECO:0000256" key="3">
    <source>
        <dbReference type="ARBA" id="ARBA00023002"/>
    </source>
</evidence>
<feature type="binding site" description="axial binding residue" evidence="4">
    <location>
        <position position="497"/>
    </location>
    <ligand>
        <name>heme</name>
        <dbReference type="ChEBI" id="CHEBI:30413"/>
    </ligand>
    <ligandPart>
        <name>Fe</name>
        <dbReference type="ChEBI" id="CHEBI:18248"/>
    </ligandPart>
</feature>
<dbReference type="KEGG" id="sind:105172201"/>
<dbReference type="GeneID" id="105172201"/>